<feature type="compositionally biased region" description="Basic and acidic residues" evidence="1">
    <location>
        <begin position="10"/>
        <end position="29"/>
    </location>
</feature>
<reference evidence="2" key="1">
    <citation type="submission" date="2020-11" db="EMBL/GenBank/DDBJ databases">
        <authorList>
            <person name="Tran Van P."/>
        </authorList>
    </citation>
    <scope>NUCLEOTIDE SEQUENCE</scope>
</reference>
<evidence type="ECO:0000313" key="2">
    <source>
        <dbReference type="EMBL" id="CAD7234965.1"/>
    </source>
</evidence>
<sequence length="233" mass="25406">KLTPALLQQGDRDLGDGQEKVSDRSYRETREVRDKNNILKFAAAFQRPKPATEKLIARYSKSPCLQEQKKATNLACGVTRRRNTQQAAAQGELAARHRRHIELIRLIGEKSSSSRFFLSRLPVGSISSSGSGMSPVSSRDTTSYRGSSAFAIPPSTSSSTGKCSSYDNPRGPWDAIPSSDEGADSSERPRSPGSPILLHEDHVSRARSAAWLPASFLPPLSQARKVFVDEPVA</sequence>
<feature type="compositionally biased region" description="Low complexity" evidence="1">
    <location>
        <begin position="126"/>
        <end position="139"/>
    </location>
</feature>
<dbReference type="EMBL" id="OB670623">
    <property type="protein sequence ID" value="CAD7234965.1"/>
    <property type="molecule type" value="Genomic_DNA"/>
</dbReference>
<organism evidence="2">
    <name type="scientific">Cyprideis torosa</name>
    <dbReference type="NCBI Taxonomy" id="163714"/>
    <lineage>
        <taxon>Eukaryota</taxon>
        <taxon>Metazoa</taxon>
        <taxon>Ecdysozoa</taxon>
        <taxon>Arthropoda</taxon>
        <taxon>Crustacea</taxon>
        <taxon>Oligostraca</taxon>
        <taxon>Ostracoda</taxon>
        <taxon>Podocopa</taxon>
        <taxon>Podocopida</taxon>
        <taxon>Cytherocopina</taxon>
        <taxon>Cytheroidea</taxon>
        <taxon>Cytherideidae</taxon>
        <taxon>Cyprideis</taxon>
    </lineage>
</organism>
<feature type="region of interest" description="Disordered" evidence="1">
    <location>
        <begin position="126"/>
        <end position="197"/>
    </location>
</feature>
<feature type="compositionally biased region" description="Low complexity" evidence="1">
    <location>
        <begin position="155"/>
        <end position="165"/>
    </location>
</feature>
<protein>
    <submittedName>
        <fullName evidence="2">Uncharacterized protein</fullName>
    </submittedName>
</protein>
<gene>
    <name evidence="2" type="ORF">CTOB1V02_LOCUS12781</name>
</gene>
<feature type="region of interest" description="Disordered" evidence="1">
    <location>
        <begin position="1"/>
        <end position="29"/>
    </location>
</feature>
<name>A0A7R8ZUI6_9CRUS</name>
<evidence type="ECO:0000256" key="1">
    <source>
        <dbReference type="SAM" id="MobiDB-lite"/>
    </source>
</evidence>
<accession>A0A7R8ZUI6</accession>
<dbReference type="AlphaFoldDB" id="A0A7R8ZUI6"/>
<proteinExistence type="predicted"/>
<feature type="non-terminal residue" evidence="2">
    <location>
        <position position="233"/>
    </location>
</feature>